<dbReference type="InterPro" id="IPR003121">
    <property type="entry name" value="SWIB_MDM2_domain"/>
</dbReference>
<evidence type="ECO:0000259" key="3">
    <source>
        <dbReference type="PROSITE" id="PS51925"/>
    </source>
</evidence>
<organism evidence="4 5">
    <name type="scientific">Rhizoclosmatium globosum</name>
    <dbReference type="NCBI Taxonomy" id="329046"/>
    <lineage>
        <taxon>Eukaryota</taxon>
        <taxon>Fungi</taxon>
        <taxon>Fungi incertae sedis</taxon>
        <taxon>Chytridiomycota</taxon>
        <taxon>Chytridiomycota incertae sedis</taxon>
        <taxon>Chytridiomycetes</taxon>
        <taxon>Chytridiales</taxon>
        <taxon>Chytriomycetaceae</taxon>
        <taxon>Rhizoclosmatium</taxon>
    </lineage>
</organism>
<evidence type="ECO:0000256" key="2">
    <source>
        <dbReference type="SAM" id="Phobius"/>
    </source>
</evidence>
<evidence type="ECO:0000313" key="5">
    <source>
        <dbReference type="Proteomes" id="UP000193642"/>
    </source>
</evidence>
<feature type="compositionally biased region" description="Basic and acidic residues" evidence="1">
    <location>
        <begin position="206"/>
        <end position="215"/>
    </location>
</feature>
<dbReference type="STRING" id="329046.A0A1Y2B1K9"/>
<proteinExistence type="predicted"/>
<evidence type="ECO:0000256" key="1">
    <source>
        <dbReference type="SAM" id="MobiDB-lite"/>
    </source>
</evidence>
<reference evidence="4 5" key="1">
    <citation type="submission" date="2016-07" db="EMBL/GenBank/DDBJ databases">
        <title>Pervasive Adenine N6-methylation of Active Genes in Fungi.</title>
        <authorList>
            <consortium name="DOE Joint Genome Institute"/>
            <person name="Mondo S.J."/>
            <person name="Dannebaum R.O."/>
            <person name="Kuo R.C."/>
            <person name="Labutti K."/>
            <person name="Haridas S."/>
            <person name="Kuo A."/>
            <person name="Salamov A."/>
            <person name="Ahrendt S.R."/>
            <person name="Lipzen A."/>
            <person name="Sullivan W."/>
            <person name="Andreopoulos W.B."/>
            <person name="Clum A."/>
            <person name="Lindquist E."/>
            <person name="Daum C."/>
            <person name="Ramamoorthy G.K."/>
            <person name="Gryganskyi A."/>
            <person name="Culley D."/>
            <person name="Magnuson J.K."/>
            <person name="James T.Y."/>
            <person name="O'Malley M.A."/>
            <person name="Stajich J.E."/>
            <person name="Spatafora J.W."/>
            <person name="Visel A."/>
            <person name="Grigoriev I.V."/>
        </authorList>
    </citation>
    <scope>NUCLEOTIDE SEQUENCE [LARGE SCALE GENOMIC DNA]</scope>
    <source>
        <strain evidence="4 5">JEL800</strain>
    </source>
</reference>
<keyword evidence="2" id="KW-1133">Transmembrane helix</keyword>
<feature type="region of interest" description="Disordered" evidence="1">
    <location>
        <begin position="181"/>
        <end position="228"/>
    </location>
</feature>
<keyword evidence="2" id="KW-0472">Membrane</keyword>
<dbReference type="OrthoDB" id="10251073at2759"/>
<protein>
    <submittedName>
        <fullName evidence="4">SWIB-domain-containing protein</fullName>
    </submittedName>
</protein>
<gene>
    <name evidence="4" type="ORF">BCR33DRAFT_590578</name>
</gene>
<feature type="region of interest" description="Disordered" evidence="1">
    <location>
        <begin position="405"/>
        <end position="519"/>
    </location>
</feature>
<dbReference type="SMART" id="SM00151">
    <property type="entry name" value="SWIB"/>
    <property type="match status" value="2"/>
</dbReference>
<dbReference type="SUPFAM" id="SSF47592">
    <property type="entry name" value="SWIB/MDM2 domain"/>
    <property type="match status" value="2"/>
</dbReference>
<dbReference type="Gene3D" id="1.10.245.10">
    <property type="entry name" value="SWIB/MDM2 domain"/>
    <property type="match status" value="2"/>
</dbReference>
<dbReference type="InterPro" id="IPR036885">
    <property type="entry name" value="SWIB_MDM2_dom_sf"/>
</dbReference>
<feature type="compositionally biased region" description="Basic and acidic residues" evidence="1">
    <location>
        <begin position="128"/>
        <end position="154"/>
    </location>
</feature>
<dbReference type="InterPro" id="IPR019835">
    <property type="entry name" value="SWIB_domain"/>
</dbReference>
<name>A0A1Y2B1K9_9FUNG</name>
<feature type="region of interest" description="Disordered" evidence="1">
    <location>
        <begin position="128"/>
        <end position="161"/>
    </location>
</feature>
<sequence length="596" mass="66092">MCWIFECFWLFCCFFHVYVFRPTLSLSLCLLFFDKKVYSMGKRGKEGRLEGKCGDCVSQHPSTTKMTVLDEAITEILRRSDLSQVSVKAVRKELAAAAGSNASLLVELEALDKEGVKARINEVYERVVDSNDSHSHSDVKHEHQHERELEHELETNEDEDNDAKLARQIQAEEDEAAAALLDRGSRRGNRRAAAAPASSLKKKKKSVADDKDSRRKSGAASGTGFSKPMVLSPALADLMRRVAALPTTASSGELDQLPDTLDLDSDIPSSATAPSSSPVKQDSSDAHLLPLKQEGDVHSIVINDSSAAGDTIKEDHSQEPFLLSRPEVVKRLWVWIKHNNLQDPSDKRSILCDPLLESVFKLKKINMFKVCIFVHFLLMNKFLGNHLKSASDVLGVDNQLIERHTASVSRSSAASSKKSSSRATPTRGNRDLSKSSSYVVDSDDDNDDDEDDDEDDGDHDGNDDDEEDHDEDDAEDDDMGDTPKKAPSSASKKKKPARSRDDDDDDDGAPKKKSKSVFSKPYNLSPELIAVVGSADPIPRHEAVKKIWEYIKGNNLQDPSDKRYILCDETLQKVLKAKRVSMFGMNKVLGEHLFPI</sequence>
<feature type="domain" description="DM2" evidence="3">
    <location>
        <begin position="301"/>
        <end position="389"/>
    </location>
</feature>
<dbReference type="PANTHER" id="PTHR13844">
    <property type="entry name" value="SWI/SNF-RELATED MATRIX-ASSOCIATED ACTIN-DEPENDENT REGULATOR OF CHROMATIN SUBFAMILY D"/>
    <property type="match status" value="1"/>
</dbReference>
<dbReference type="CDD" id="cd10567">
    <property type="entry name" value="SWIB-MDM2_like"/>
    <property type="match status" value="2"/>
</dbReference>
<feature type="domain" description="DM2" evidence="3">
    <location>
        <begin position="517"/>
        <end position="595"/>
    </location>
</feature>
<keyword evidence="5" id="KW-1185">Reference proteome</keyword>
<keyword evidence="2" id="KW-0812">Transmembrane</keyword>
<dbReference type="Pfam" id="PF02201">
    <property type="entry name" value="SWIB"/>
    <property type="match status" value="2"/>
</dbReference>
<feature type="transmembrane region" description="Helical" evidence="2">
    <location>
        <begin position="7"/>
        <end position="33"/>
    </location>
</feature>
<dbReference type="PROSITE" id="PS51925">
    <property type="entry name" value="SWIB_MDM2"/>
    <property type="match status" value="2"/>
</dbReference>
<dbReference type="AlphaFoldDB" id="A0A1Y2B1K9"/>
<feature type="compositionally biased region" description="Acidic residues" evidence="1">
    <location>
        <begin position="441"/>
        <end position="480"/>
    </location>
</feature>
<comment type="caution">
    <text evidence="4">The sequence shown here is derived from an EMBL/GenBank/DDBJ whole genome shotgun (WGS) entry which is preliminary data.</text>
</comment>
<feature type="compositionally biased region" description="Low complexity" evidence="1">
    <location>
        <begin position="406"/>
        <end position="423"/>
    </location>
</feature>
<dbReference type="EMBL" id="MCGO01000092">
    <property type="protein sequence ID" value="ORY28711.1"/>
    <property type="molecule type" value="Genomic_DNA"/>
</dbReference>
<feature type="region of interest" description="Disordered" evidence="1">
    <location>
        <begin position="249"/>
        <end position="284"/>
    </location>
</feature>
<accession>A0A1Y2B1K9</accession>
<dbReference type="InterPro" id="IPR014876">
    <property type="entry name" value="DEK_C"/>
</dbReference>
<dbReference type="Pfam" id="PF08766">
    <property type="entry name" value="DEK_C"/>
    <property type="match status" value="1"/>
</dbReference>
<dbReference type="Proteomes" id="UP000193642">
    <property type="component" value="Unassembled WGS sequence"/>
</dbReference>
<feature type="compositionally biased region" description="Low complexity" evidence="1">
    <location>
        <begin position="268"/>
        <end position="278"/>
    </location>
</feature>
<evidence type="ECO:0000313" key="4">
    <source>
        <dbReference type="EMBL" id="ORY28711.1"/>
    </source>
</evidence>